<reference evidence="1 2" key="1">
    <citation type="journal article" date="2006" name="Science">
        <title>Phytophthora genome sequences uncover evolutionary origins and mechanisms of pathogenesis.</title>
        <authorList>
            <person name="Tyler B.M."/>
            <person name="Tripathy S."/>
            <person name="Zhang X."/>
            <person name="Dehal P."/>
            <person name="Jiang R.H."/>
            <person name="Aerts A."/>
            <person name="Arredondo F.D."/>
            <person name="Baxter L."/>
            <person name="Bensasson D."/>
            <person name="Beynon J.L."/>
            <person name="Chapman J."/>
            <person name="Damasceno C.M."/>
            <person name="Dorrance A.E."/>
            <person name="Dou D."/>
            <person name="Dickerman A.W."/>
            <person name="Dubchak I.L."/>
            <person name="Garbelotto M."/>
            <person name="Gijzen M."/>
            <person name="Gordon S.G."/>
            <person name="Govers F."/>
            <person name="Grunwald N.J."/>
            <person name="Huang W."/>
            <person name="Ivors K.L."/>
            <person name="Jones R.W."/>
            <person name="Kamoun S."/>
            <person name="Krampis K."/>
            <person name="Lamour K.H."/>
            <person name="Lee M.K."/>
            <person name="McDonald W.H."/>
            <person name="Medina M."/>
            <person name="Meijer H.J."/>
            <person name="Nordberg E.K."/>
            <person name="Maclean D.J."/>
            <person name="Ospina-Giraldo M.D."/>
            <person name="Morris P.F."/>
            <person name="Phuntumart V."/>
            <person name="Putnam N.H."/>
            <person name="Rash S."/>
            <person name="Rose J.K."/>
            <person name="Sakihama Y."/>
            <person name="Salamov A.A."/>
            <person name="Savidor A."/>
            <person name="Scheuring C.F."/>
            <person name="Smith B.M."/>
            <person name="Sobral B.W."/>
            <person name="Terry A."/>
            <person name="Torto-Alalibo T.A."/>
            <person name="Win J."/>
            <person name="Xu Z."/>
            <person name="Zhang H."/>
            <person name="Grigoriev I.V."/>
            <person name="Rokhsar D.S."/>
            <person name="Boore J.L."/>
        </authorList>
    </citation>
    <scope>NUCLEOTIDE SEQUENCE [LARGE SCALE GENOMIC DNA]</scope>
    <source>
        <strain evidence="1 2">P6497</strain>
    </source>
</reference>
<dbReference type="EMBL" id="JH159152">
    <property type="protein sequence ID" value="EGZ24766.1"/>
    <property type="molecule type" value="Genomic_DNA"/>
</dbReference>
<keyword evidence="2" id="KW-1185">Reference proteome</keyword>
<name>G4YS65_PHYSP</name>
<dbReference type="Proteomes" id="UP000002640">
    <property type="component" value="Unassembled WGS sequence"/>
</dbReference>
<accession>G4YS65</accession>
<sequence>MSPDAEVAGEIKAMSFQRNVFRACDLVVYVMGTGATITDAFDRCLEYNPGAISCPKKHRGGLSGEIRQIFCGYRTTATDLDLCHLLDKAFRHASEKTLWGKRFMEKQTGKDAQLMAISYTNVDIKRSAAEPPLERRQVETYENVAAHMVFCESRKCGVRGILFGDFFAGLHGKLQEMYKPMELAIGATKEKPAASKLWAEYKPLKKLFDMMIPFVAPPNAVWQQCILETLATKAATDGTRGGVYVKDMDNPRFLFVNANRHDEGGTLRAGCCVGDKVGGCAGVLCETGEL</sequence>
<proteinExistence type="predicted"/>
<dbReference type="InParanoid" id="G4YS65"/>
<dbReference type="AlphaFoldDB" id="G4YS65"/>
<evidence type="ECO:0000313" key="2">
    <source>
        <dbReference type="Proteomes" id="UP000002640"/>
    </source>
</evidence>
<organism evidence="1 2">
    <name type="scientific">Phytophthora sojae (strain P6497)</name>
    <name type="common">Soybean stem and root rot agent</name>
    <name type="synonym">Phytophthora megasperma f. sp. glycines</name>
    <dbReference type="NCBI Taxonomy" id="1094619"/>
    <lineage>
        <taxon>Eukaryota</taxon>
        <taxon>Sar</taxon>
        <taxon>Stramenopiles</taxon>
        <taxon>Oomycota</taxon>
        <taxon>Peronosporomycetes</taxon>
        <taxon>Peronosporales</taxon>
        <taxon>Peronosporaceae</taxon>
        <taxon>Phytophthora</taxon>
    </lineage>
</organism>
<gene>
    <name evidence="1" type="ORF">PHYSODRAFT_296732</name>
</gene>
<dbReference type="KEGG" id="psoj:PHYSODRAFT_296732"/>
<evidence type="ECO:0000313" key="1">
    <source>
        <dbReference type="EMBL" id="EGZ24766.1"/>
    </source>
</evidence>
<protein>
    <submittedName>
        <fullName evidence="1">Uncharacterized protein</fullName>
    </submittedName>
</protein>
<dbReference type="RefSeq" id="XP_009520054.1">
    <property type="nucleotide sequence ID" value="XM_009521759.1"/>
</dbReference>
<dbReference type="GeneID" id="20641413"/>